<name>A0A7X6ICS6_9BACT</name>
<dbReference type="SUPFAM" id="SSF50249">
    <property type="entry name" value="Nucleic acid-binding proteins"/>
    <property type="match status" value="1"/>
</dbReference>
<keyword evidence="1 2" id="KW-0238">DNA-binding</keyword>
<dbReference type="GO" id="GO:0009295">
    <property type="term" value="C:nucleoid"/>
    <property type="evidence" value="ECO:0007669"/>
    <property type="project" value="TreeGrafter"/>
</dbReference>
<dbReference type="HAMAP" id="MF_00984">
    <property type="entry name" value="SSB"/>
    <property type="match status" value="1"/>
</dbReference>
<dbReference type="RefSeq" id="WP_168062798.1">
    <property type="nucleotide sequence ID" value="NZ_VTOW01000004.1"/>
</dbReference>
<evidence type="ECO:0000313" key="5">
    <source>
        <dbReference type="EMBL" id="NKE72861.1"/>
    </source>
</evidence>
<dbReference type="GO" id="GO:0006260">
    <property type="term" value="P:DNA replication"/>
    <property type="evidence" value="ECO:0007669"/>
    <property type="project" value="InterPro"/>
</dbReference>
<sequence length="131" mass="14311">MDYCKIILHGRLTQDPEIRYTPTGAAVASFSVAINRKYRKGEEGKLEEAVTFVPVRSFGKAAEQAGEHLAKGRAVLVDGELRSSEWKGEGGETRRRLYVAAQKIIYLGKANGKPVDQEKTGGAADSDDIPF</sequence>
<accession>A0A7X6ICS6</accession>
<dbReference type="GO" id="GO:0003697">
    <property type="term" value="F:single-stranded DNA binding"/>
    <property type="evidence" value="ECO:0007669"/>
    <property type="project" value="UniProtKB-UniRule"/>
</dbReference>
<dbReference type="Gene3D" id="2.40.50.140">
    <property type="entry name" value="Nucleic acid-binding proteins"/>
    <property type="match status" value="1"/>
</dbReference>
<comment type="subunit">
    <text evidence="2">Homotetramer.</text>
</comment>
<gene>
    <name evidence="5" type="ORF">MNODULE_19090</name>
</gene>
<evidence type="ECO:0000256" key="2">
    <source>
        <dbReference type="HAMAP-Rule" id="MF_00984"/>
    </source>
</evidence>
<comment type="caution">
    <text evidence="5">The sequence shown here is derived from an EMBL/GenBank/DDBJ whole genome shotgun (WGS) entry which is preliminary data.</text>
</comment>
<evidence type="ECO:0000313" key="6">
    <source>
        <dbReference type="Proteomes" id="UP000534783"/>
    </source>
</evidence>
<evidence type="ECO:0000256" key="4">
    <source>
        <dbReference type="SAM" id="MobiDB-lite"/>
    </source>
</evidence>
<comment type="caution">
    <text evidence="2">Lacks conserved residue(s) required for the propagation of feature annotation.</text>
</comment>
<protein>
    <recommendedName>
        <fullName evidence="2 3">Single-stranded DNA-binding protein</fullName>
        <shortName evidence="2">SSB</shortName>
    </recommendedName>
</protein>
<organism evidence="5 6">
    <name type="scientific">Candidatus Manganitrophus noduliformans</name>
    <dbReference type="NCBI Taxonomy" id="2606439"/>
    <lineage>
        <taxon>Bacteria</taxon>
        <taxon>Pseudomonadati</taxon>
        <taxon>Nitrospirota</taxon>
        <taxon>Nitrospiria</taxon>
        <taxon>Candidatus Troglogloeales</taxon>
        <taxon>Candidatus Manganitrophaceae</taxon>
        <taxon>Candidatus Manganitrophus</taxon>
    </lineage>
</organism>
<dbReference type="NCBIfam" id="TIGR00621">
    <property type="entry name" value="ssb"/>
    <property type="match status" value="1"/>
</dbReference>
<dbReference type="PIRSF" id="PIRSF002070">
    <property type="entry name" value="SSB"/>
    <property type="match status" value="1"/>
</dbReference>
<dbReference type="InterPro" id="IPR012340">
    <property type="entry name" value="NA-bd_OB-fold"/>
</dbReference>
<dbReference type="EMBL" id="VTOW01000004">
    <property type="protein sequence ID" value="NKE72861.1"/>
    <property type="molecule type" value="Genomic_DNA"/>
</dbReference>
<feature type="region of interest" description="Disordered" evidence="4">
    <location>
        <begin position="112"/>
        <end position="131"/>
    </location>
</feature>
<dbReference type="AlphaFoldDB" id="A0A7X6ICS6"/>
<evidence type="ECO:0000256" key="3">
    <source>
        <dbReference type="PIRNR" id="PIRNR002070"/>
    </source>
</evidence>
<dbReference type="Proteomes" id="UP000534783">
    <property type="component" value="Unassembled WGS sequence"/>
</dbReference>
<dbReference type="InterPro" id="IPR000424">
    <property type="entry name" value="Primosome_PriB/ssb"/>
</dbReference>
<reference evidence="5 6" key="1">
    <citation type="journal article" date="2020" name="Nature">
        <title>Bacterial chemolithoautotrophy via manganese oxidation.</title>
        <authorList>
            <person name="Yu H."/>
            <person name="Leadbetter J.R."/>
        </authorList>
    </citation>
    <scope>NUCLEOTIDE SEQUENCE [LARGE SCALE GENOMIC DNA]</scope>
    <source>
        <strain evidence="5 6">Mn-1</strain>
    </source>
</reference>
<dbReference type="Pfam" id="PF00436">
    <property type="entry name" value="SSB"/>
    <property type="match status" value="1"/>
</dbReference>
<proteinExistence type="inferred from homology"/>
<keyword evidence="6" id="KW-1185">Reference proteome</keyword>
<dbReference type="InterPro" id="IPR011344">
    <property type="entry name" value="ssDNA-bd"/>
</dbReference>
<evidence type="ECO:0000256" key="1">
    <source>
        <dbReference type="ARBA" id="ARBA00023125"/>
    </source>
</evidence>
<dbReference type="PANTHER" id="PTHR10302:SF27">
    <property type="entry name" value="SINGLE-STRANDED DNA-BINDING PROTEIN"/>
    <property type="match status" value="1"/>
</dbReference>
<dbReference type="PROSITE" id="PS50935">
    <property type="entry name" value="SSB"/>
    <property type="match status" value="1"/>
</dbReference>
<dbReference type="PANTHER" id="PTHR10302">
    <property type="entry name" value="SINGLE-STRANDED DNA-BINDING PROTEIN"/>
    <property type="match status" value="1"/>
</dbReference>
<dbReference type="CDD" id="cd04496">
    <property type="entry name" value="SSB_OBF"/>
    <property type="match status" value="1"/>
</dbReference>